<keyword evidence="3" id="KW-1185">Reference proteome</keyword>
<organism evidence="2 3">
    <name type="scientific">Eumeta variegata</name>
    <name type="common">Bagworm moth</name>
    <name type="synonym">Eumeta japonica</name>
    <dbReference type="NCBI Taxonomy" id="151549"/>
    <lineage>
        <taxon>Eukaryota</taxon>
        <taxon>Metazoa</taxon>
        <taxon>Ecdysozoa</taxon>
        <taxon>Arthropoda</taxon>
        <taxon>Hexapoda</taxon>
        <taxon>Insecta</taxon>
        <taxon>Pterygota</taxon>
        <taxon>Neoptera</taxon>
        <taxon>Endopterygota</taxon>
        <taxon>Lepidoptera</taxon>
        <taxon>Glossata</taxon>
        <taxon>Ditrysia</taxon>
        <taxon>Tineoidea</taxon>
        <taxon>Psychidae</taxon>
        <taxon>Oiketicinae</taxon>
        <taxon>Eumeta</taxon>
    </lineage>
</organism>
<name>A0A4C1WQ77_EUMVA</name>
<dbReference type="Proteomes" id="UP000299102">
    <property type="component" value="Unassembled WGS sequence"/>
</dbReference>
<reference evidence="2 3" key="1">
    <citation type="journal article" date="2019" name="Commun. Biol.">
        <title>The bagworm genome reveals a unique fibroin gene that provides high tensile strength.</title>
        <authorList>
            <person name="Kono N."/>
            <person name="Nakamura H."/>
            <person name="Ohtoshi R."/>
            <person name="Tomita M."/>
            <person name="Numata K."/>
            <person name="Arakawa K."/>
        </authorList>
    </citation>
    <scope>NUCLEOTIDE SEQUENCE [LARGE SCALE GENOMIC DNA]</scope>
</reference>
<gene>
    <name evidence="2" type="ORF">EVAR_28485_1</name>
</gene>
<evidence type="ECO:0000313" key="2">
    <source>
        <dbReference type="EMBL" id="GBP53143.1"/>
    </source>
</evidence>
<accession>A0A4C1WQ77</accession>
<evidence type="ECO:0000256" key="1">
    <source>
        <dbReference type="SAM" id="MobiDB-lite"/>
    </source>
</evidence>
<protein>
    <submittedName>
        <fullName evidence="2">Uncharacterized protein</fullName>
    </submittedName>
</protein>
<feature type="region of interest" description="Disordered" evidence="1">
    <location>
        <begin position="1"/>
        <end position="48"/>
    </location>
</feature>
<sequence>MSSVQYSNARGREKERYSKVESRREKEMISLGSRDIGQNSEQSGRRGARAGLNAVATPGVGDLVIGDSHHHYGNIARERAIATPGLHCASAESSRPESFVQEYKNCIYKGHLQRGALAEGGCGRRLDPKNICLELKYKELGRPVSCPVRDKLVSLNSTQKSAARSMTCGTRGDRLAVGDYERRNICFTRTLARPPVSHINVTDSGIWRRVRGAPAPAAQHRGAEHANGIRSPAGRCGTAVSSGEFSVVWSRPREWPYDYLKKN</sequence>
<evidence type="ECO:0000313" key="3">
    <source>
        <dbReference type="Proteomes" id="UP000299102"/>
    </source>
</evidence>
<dbReference type="EMBL" id="BGZK01000617">
    <property type="protein sequence ID" value="GBP53143.1"/>
    <property type="molecule type" value="Genomic_DNA"/>
</dbReference>
<comment type="caution">
    <text evidence="2">The sequence shown here is derived from an EMBL/GenBank/DDBJ whole genome shotgun (WGS) entry which is preliminary data.</text>
</comment>
<proteinExistence type="predicted"/>
<dbReference type="AlphaFoldDB" id="A0A4C1WQ77"/>
<feature type="compositionally biased region" description="Basic and acidic residues" evidence="1">
    <location>
        <begin position="10"/>
        <end position="28"/>
    </location>
</feature>